<comment type="similarity">
    <text evidence="1">Belongs to the transposase 7 family.</text>
</comment>
<dbReference type="Proteomes" id="UP000445144">
    <property type="component" value="Unassembled WGS sequence"/>
</dbReference>
<evidence type="ECO:0000313" key="8">
    <source>
        <dbReference type="Proteomes" id="UP000445144"/>
    </source>
</evidence>
<feature type="domain" description="DUF4158" evidence="6">
    <location>
        <begin position="6"/>
        <end position="159"/>
    </location>
</feature>
<organism evidence="7 8">
    <name type="scientific">Chryseobacterium potabilaquae</name>
    <dbReference type="NCBI Taxonomy" id="2675057"/>
    <lineage>
        <taxon>Bacteria</taxon>
        <taxon>Pseudomonadati</taxon>
        <taxon>Bacteroidota</taxon>
        <taxon>Flavobacteriia</taxon>
        <taxon>Flavobacteriales</taxon>
        <taxon>Weeksellaceae</taxon>
        <taxon>Chryseobacterium group</taxon>
        <taxon>Chryseobacterium</taxon>
    </lineage>
</organism>
<dbReference type="Pfam" id="PF13700">
    <property type="entry name" value="DUF4158"/>
    <property type="match status" value="1"/>
</dbReference>
<dbReference type="Pfam" id="PF01526">
    <property type="entry name" value="DDE_Tnp_Tn3"/>
    <property type="match status" value="1"/>
</dbReference>
<sequence>MSRIKLLQSSEIKIFDSPPVFNHEHRLQFFLINEFIEMKLRKFRTPYSKLGFILQLGYFKWVGRFFEIRNFHKQDIHYLIENMSLSLTFAEFQIYYTKQIAYYHREQILDLCRWKPFEEVIFRYQIKRLVERQLMPRKVLFEIQSFLYRTQMEAPAYDKYLKIINQTLLEVGKDISTSLEQQLNEEHRKILDGFLEKAHAHLNADLIQYRTINQSMRPKDIEKSLEQFKILKSKLELLKVPVKALRLSDAIIDYHAYWASIAKVDKIQHHSDRYLFLICFLIHQVRKRHDFFIDILLQNVKLAHNFTKRLQKESYFQNHKQRTAATQLLIETRISYHKQLQKVKIIIHSSIDDSQKVIAIQELLETEIALETEQLQKIAVLEKEMNNDPQSQYYLLWEKRSTWLSNRVGAILRNMVFSQHSDQGLLSAVEQYTLKNGRINAPAKDITWLDSQQQDLLYTLGENGKEKFRPRLYKMFLFTAVENGIKSGIINFQHSYRYRFLEEYLIDKNEWILNRDNLLKDAGLVHFTEFKTVIEGLKIHLEELYHDTNENMKAGKNEYFTFNRKRKPLITTPPVEKPDTEKVSAYFRPVRYISILSLLSEVEKAAPFLHFFGHQSKTDEKKRPNPETFFAAILALGCNIGIERMGRISKGVQLTNLKHTADWYLTEQALQDANDTIISVKNSLDLPQVHRKDPEQLHTASDGQKILIKKDSLNATYSTKYPGFSKASSINTAIDERFATYYSAVITAADREAGNVPDMHLGNPVIKSTIHSTDTHGGTEVIFGIMHFLEIFFAPRIKDLGTLDLYSFLPRKYYQDLGYDLLPDHYINEKLIEDNWEEMLRLVVSLKLGKTTAFQVLKRMNSYAKQNPLQKAFKEFGRIIRSSFILRYYDDLELRQSVEKQLSHIEMMNRFAKSVFFGNNQEFTVATKSEQEKGILCRRFIQNAIILWNYLYLSDLLTKVESEEQREDMIAIIRNGTAVAWQHINLLGEYDFKIITNEKLRFNLKKIFEWKYKY</sequence>
<evidence type="ECO:0000256" key="4">
    <source>
        <dbReference type="ARBA" id="ARBA00023172"/>
    </source>
</evidence>
<evidence type="ECO:0000256" key="1">
    <source>
        <dbReference type="ARBA" id="ARBA00009402"/>
    </source>
</evidence>
<evidence type="ECO:0000313" key="7">
    <source>
        <dbReference type="EMBL" id="CAA7197639.1"/>
    </source>
</evidence>
<keyword evidence="2" id="KW-0815">Transposition</keyword>
<keyword evidence="3" id="KW-0238">DNA-binding</keyword>
<proteinExistence type="inferred from homology"/>
<evidence type="ECO:0000259" key="6">
    <source>
        <dbReference type="Pfam" id="PF13700"/>
    </source>
</evidence>
<dbReference type="InterPro" id="IPR002513">
    <property type="entry name" value="Tn3_Tnp_DDE_dom"/>
</dbReference>
<dbReference type="GO" id="GO:0003677">
    <property type="term" value="F:DNA binding"/>
    <property type="evidence" value="ECO:0007669"/>
    <property type="project" value="UniProtKB-KW"/>
</dbReference>
<dbReference type="GO" id="GO:0004803">
    <property type="term" value="F:transposase activity"/>
    <property type="evidence" value="ECO:0007669"/>
    <property type="project" value="InterPro"/>
</dbReference>
<keyword evidence="8" id="KW-1185">Reference proteome</keyword>
<dbReference type="EMBL" id="CACVBR010000090">
    <property type="protein sequence ID" value="CAA7197639.1"/>
    <property type="molecule type" value="Genomic_DNA"/>
</dbReference>
<protein>
    <recommendedName>
        <fullName evidence="9">Transposase and inactivated derivatives, TnpA family</fullName>
    </recommendedName>
</protein>
<dbReference type="InterPro" id="IPR047653">
    <property type="entry name" value="Tn3-like_transpos"/>
</dbReference>
<gene>
    <name evidence="7" type="ORF">CHRY9293_03712</name>
</gene>
<keyword evidence="4" id="KW-0233">DNA recombination</keyword>
<dbReference type="InterPro" id="IPR025296">
    <property type="entry name" value="DUF4158"/>
</dbReference>
<evidence type="ECO:0000256" key="2">
    <source>
        <dbReference type="ARBA" id="ARBA00022578"/>
    </source>
</evidence>
<reference evidence="7 8" key="1">
    <citation type="submission" date="2020-01" db="EMBL/GenBank/DDBJ databases">
        <authorList>
            <person name="Rodrigo-Torres L."/>
            <person name="Arahal R. D."/>
            <person name="Lucena T."/>
        </authorList>
    </citation>
    <scope>NUCLEOTIDE SEQUENCE [LARGE SCALE GENOMIC DNA]</scope>
    <source>
        <strain evidence="7 8">CECT 9293</strain>
    </source>
</reference>
<dbReference type="GO" id="GO:0006313">
    <property type="term" value="P:DNA transposition"/>
    <property type="evidence" value="ECO:0007669"/>
    <property type="project" value="InterPro"/>
</dbReference>
<feature type="domain" description="Tn3 transposase DDE" evidence="5">
    <location>
        <begin position="598"/>
        <end position="990"/>
    </location>
</feature>
<accession>A0A6N4XD28</accession>
<name>A0A6N4XD28_9FLAO</name>
<dbReference type="AlphaFoldDB" id="A0A6N4XD28"/>
<evidence type="ECO:0008006" key="9">
    <source>
        <dbReference type="Google" id="ProtNLM"/>
    </source>
</evidence>
<dbReference type="NCBIfam" id="NF033527">
    <property type="entry name" value="transpos_Tn3"/>
    <property type="match status" value="1"/>
</dbReference>
<dbReference type="RefSeq" id="WP_162034284.1">
    <property type="nucleotide sequence ID" value="NZ_CACVBR010000090.1"/>
</dbReference>
<evidence type="ECO:0000256" key="3">
    <source>
        <dbReference type="ARBA" id="ARBA00023125"/>
    </source>
</evidence>
<evidence type="ECO:0000259" key="5">
    <source>
        <dbReference type="Pfam" id="PF01526"/>
    </source>
</evidence>